<protein>
    <submittedName>
        <fullName evidence="3">Uncharacterized protein</fullName>
    </submittedName>
</protein>
<evidence type="ECO:0000313" key="3">
    <source>
        <dbReference type="EMBL" id="CAF1658020.1"/>
    </source>
</evidence>
<organism evidence="3 4">
    <name type="scientific">Rotaria sordida</name>
    <dbReference type="NCBI Taxonomy" id="392033"/>
    <lineage>
        <taxon>Eukaryota</taxon>
        <taxon>Metazoa</taxon>
        <taxon>Spiralia</taxon>
        <taxon>Gnathifera</taxon>
        <taxon>Rotifera</taxon>
        <taxon>Eurotatoria</taxon>
        <taxon>Bdelloidea</taxon>
        <taxon>Philodinida</taxon>
        <taxon>Philodinidae</taxon>
        <taxon>Rotaria</taxon>
    </lineage>
</organism>
<dbReference type="Proteomes" id="UP000663870">
    <property type="component" value="Unassembled WGS sequence"/>
</dbReference>
<sequence>MSSIHCDSANPEPIHHHSNLSKSSCGGKSTNKYSSEYLQGLEKRKNSIHGIQNYYNMLRRFISVFNNVKRYYSISSIHYDSANPEPIHHSNLSKSSGGKSTDKYSLEYLQGLEKCKNAIREIENYSYIDFECDEPLPLDWSDLSDDDPIITNDASSMVNLFNKKRDTTNEQKSMYDKHERSFTLSQQFGNGHT</sequence>
<evidence type="ECO:0000313" key="4">
    <source>
        <dbReference type="Proteomes" id="UP000663870"/>
    </source>
</evidence>
<comment type="caution">
    <text evidence="3">The sequence shown here is derived from an EMBL/GenBank/DDBJ whole genome shotgun (WGS) entry which is preliminary data.</text>
</comment>
<evidence type="ECO:0000313" key="2">
    <source>
        <dbReference type="EMBL" id="CAF1509452.1"/>
    </source>
</evidence>
<dbReference type="Proteomes" id="UP000663854">
    <property type="component" value="Unassembled WGS sequence"/>
</dbReference>
<dbReference type="AlphaFoldDB" id="A0A816F3T1"/>
<reference evidence="3" key="1">
    <citation type="submission" date="2021-02" db="EMBL/GenBank/DDBJ databases">
        <authorList>
            <person name="Nowell W R."/>
        </authorList>
    </citation>
    <scope>NUCLEOTIDE SEQUENCE</scope>
</reference>
<name>A0A816F3T1_9BILA</name>
<gene>
    <name evidence="3" type="ORF">JXQ802_LOCUS55604</name>
    <name evidence="2" type="ORF">PYM288_LOCUS39070</name>
</gene>
<dbReference type="EMBL" id="CAJNOL010012006">
    <property type="protein sequence ID" value="CAF1658020.1"/>
    <property type="molecule type" value="Genomic_DNA"/>
</dbReference>
<evidence type="ECO:0000256" key="1">
    <source>
        <dbReference type="SAM" id="MobiDB-lite"/>
    </source>
</evidence>
<proteinExistence type="predicted"/>
<keyword evidence="4" id="KW-1185">Reference proteome</keyword>
<accession>A0A816F3T1</accession>
<feature type="region of interest" description="Disordered" evidence="1">
    <location>
        <begin position="1"/>
        <end position="28"/>
    </location>
</feature>
<dbReference type="EMBL" id="CAJNOH010010193">
    <property type="protein sequence ID" value="CAF1509452.1"/>
    <property type="molecule type" value="Genomic_DNA"/>
</dbReference>